<keyword evidence="1 3" id="KW-0378">Hydrolase</keyword>
<dbReference type="SUPFAM" id="SSF53474">
    <property type="entry name" value="alpha/beta-Hydrolases"/>
    <property type="match status" value="1"/>
</dbReference>
<dbReference type="InterPro" id="IPR029058">
    <property type="entry name" value="AB_hydrolase_fold"/>
</dbReference>
<protein>
    <submittedName>
        <fullName evidence="3">Hydrolase, alpha/beta fold family protein</fullName>
    </submittedName>
</protein>
<evidence type="ECO:0000313" key="3">
    <source>
        <dbReference type="EMBL" id="AWT54231.1"/>
    </source>
</evidence>
<dbReference type="GO" id="GO:0016787">
    <property type="term" value="F:hydrolase activity"/>
    <property type="evidence" value="ECO:0007669"/>
    <property type="project" value="UniProtKB-KW"/>
</dbReference>
<reference evidence="3 4" key="1">
    <citation type="journal article" date="2013" name="Genome Announc.">
        <title>Draft genome sequence of MKD8, a conjugal recipient Mycobacterium smegmatis strain.</title>
        <authorList>
            <person name="Gray T.A."/>
            <person name="Palumbo M.J."/>
            <person name="Derbyshire K.M."/>
        </authorList>
    </citation>
    <scope>NUCLEOTIDE SEQUENCE [LARGE SCALE GENOMIC DNA]</scope>
    <source>
        <strain evidence="3 4">MKD8</strain>
    </source>
</reference>
<dbReference type="RefSeq" id="WP_003894692.1">
    <property type="nucleotide sequence ID" value="NZ_CP027541.1"/>
</dbReference>
<feature type="domain" description="AB hydrolase-1" evidence="2">
    <location>
        <begin position="23"/>
        <end position="271"/>
    </location>
</feature>
<gene>
    <name evidence="3" type="ORF">D806_032590</name>
</gene>
<dbReference type="EMBL" id="CP027541">
    <property type="protein sequence ID" value="AWT54231.1"/>
    <property type="molecule type" value="Genomic_DNA"/>
</dbReference>
<accession>A0A2U9PR08</accession>
<dbReference type="AlphaFoldDB" id="A0A2U9PR08"/>
<organism evidence="3 4">
    <name type="scientific">Mycolicibacterium smegmatis (strain MKD8)</name>
    <name type="common">Mycobacterium smegmatis</name>
    <dbReference type="NCBI Taxonomy" id="1214915"/>
    <lineage>
        <taxon>Bacteria</taxon>
        <taxon>Bacillati</taxon>
        <taxon>Actinomycetota</taxon>
        <taxon>Actinomycetes</taxon>
        <taxon>Mycobacteriales</taxon>
        <taxon>Mycobacteriaceae</taxon>
        <taxon>Mycolicibacterium</taxon>
    </lineage>
</organism>
<dbReference type="Gene3D" id="3.40.50.1820">
    <property type="entry name" value="alpha/beta hydrolase"/>
    <property type="match status" value="1"/>
</dbReference>
<name>A0A2U9PR08_MYCSE</name>
<dbReference type="Pfam" id="PF00561">
    <property type="entry name" value="Abhydrolase_1"/>
    <property type="match status" value="1"/>
</dbReference>
<sequence length="287" mass="32018">MDSYRRGNLEFEVSEAGPSDGATVILLHGFPQRNSSWEPIVGRLTAHGFRCLAPNQRGYSPGARPPRRRDYRVGELVEDVVALIDASGADRVHLVGHDWGAAVAWGVASYVPARLATLSALSVPHPQAFLRAMTTSRQGLASWYMYLNQLPRLPERLMLGRDGGAARMVRTLQRSGQTREIAERDARAMAEPGALTAALNWYRAMFLSTSDPRAKHKIAKRKITVPTLYVWSDRDIAITEKPARETANYVAGPYRFETLHGVSHWIPEERPDEVADLLLEWFAAHPV</sequence>
<dbReference type="InterPro" id="IPR000639">
    <property type="entry name" value="Epox_hydrolase-like"/>
</dbReference>
<evidence type="ECO:0000259" key="2">
    <source>
        <dbReference type="Pfam" id="PF00561"/>
    </source>
</evidence>
<reference evidence="4" key="2">
    <citation type="submission" date="2018-03" db="EMBL/GenBank/DDBJ databases">
        <authorList>
            <person name="Derbyshire K."/>
            <person name="Gray T.A."/>
            <person name="Champion M."/>
        </authorList>
    </citation>
    <scope>NUCLEOTIDE SEQUENCE [LARGE SCALE GENOMIC DNA]</scope>
    <source>
        <strain evidence="4">MKD8</strain>
    </source>
</reference>
<proteinExistence type="predicted"/>
<evidence type="ECO:0000313" key="4">
    <source>
        <dbReference type="Proteomes" id="UP000011200"/>
    </source>
</evidence>
<dbReference type="PANTHER" id="PTHR43329">
    <property type="entry name" value="EPOXIDE HYDROLASE"/>
    <property type="match status" value="1"/>
</dbReference>
<dbReference type="PRINTS" id="PR00412">
    <property type="entry name" value="EPOXHYDRLASE"/>
</dbReference>
<evidence type="ECO:0000256" key="1">
    <source>
        <dbReference type="ARBA" id="ARBA00022801"/>
    </source>
</evidence>
<dbReference type="InterPro" id="IPR000073">
    <property type="entry name" value="AB_hydrolase_1"/>
</dbReference>
<dbReference type="Proteomes" id="UP000011200">
    <property type="component" value="Chromosome"/>
</dbReference>